<protein>
    <submittedName>
        <fullName evidence="3">Ribonuclease H</fullName>
    </submittedName>
</protein>
<accession>A0A2K3KX94</accession>
<evidence type="ECO:0000259" key="1">
    <source>
        <dbReference type="PROSITE" id="PS50879"/>
    </source>
</evidence>
<dbReference type="Gene3D" id="3.30.420.10">
    <property type="entry name" value="Ribonuclease H-like superfamily/Ribonuclease H"/>
    <property type="match status" value="1"/>
</dbReference>
<dbReference type="STRING" id="57577.A0A2K3KX94"/>
<comment type="caution">
    <text evidence="3">The sequence shown here is derived from an EMBL/GenBank/DDBJ whole genome shotgun (WGS) entry which is preliminary data.</text>
</comment>
<dbReference type="PANTHER" id="PTHR47723:SF19">
    <property type="entry name" value="POLYNUCLEOTIDYL TRANSFERASE, RIBONUCLEASE H-LIKE SUPERFAMILY PROTEIN"/>
    <property type="match status" value="1"/>
</dbReference>
<dbReference type="CDD" id="cd06222">
    <property type="entry name" value="RNase_H_like"/>
    <property type="match status" value="1"/>
</dbReference>
<sequence length="104" mass="11516">MILNVDGSSIGNPGISGYGGIIGNADGTWVHGFVGNFGVTNILHAELMAIYKGLHLAWELNITDSWCYSNSVMTLKLITETVDEWHHYAAIINNIKDILNRNWQ</sequence>
<dbReference type="PROSITE" id="PS50879">
    <property type="entry name" value="RNASE_H_1"/>
    <property type="match status" value="1"/>
</dbReference>
<dbReference type="GO" id="GO:0004523">
    <property type="term" value="F:RNA-DNA hybrid ribonuclease activity"/>
    <property type="evidence" value="ECO:0007669"/>
    <property type="project" value="InterPro"/>
</dbReference>
<feature type="non-terminal residue" evidence="3">
    <location>
        <position position="104"/>
    </location>
</feature>
<dbReference type="EMBL" id="ASHM01088991">
    <property type="protein sequence ID" value="PNX62930.1"/>
    <property type="molecule type" value="Genomic_DNA"/>
</dbReference>
<evidence type="ECO:0000313" key="3">
    <source>
        <dbReference type="EMBL" id="PNX70908.1"/>
    </source>
</evidence>
<proteinExistence type="predicted"/>
<reference evidence="3 4" key="2">
    <citation type="journal article" date="2017" name="Front. Plant Sci.">
        <title>Gene Classification and Mining of Molecular Markers Useful in Red Clover (Trifolium pratense) Breeding.</title>
        <authorList>
            <person name="Istvanek J."/>
            <person name="Dluhosova J."/>
            <person name="Dluhos P."/>
            <person name="Patkova L."/>
            <person name="Nedelnik J."/>
            <person name="Repkova J."/>
        </authorList>
    </citation>
    <scope>NUCLEOTIDE SEQUENCE [LARGE SCALE GENOMIC DNA]</scope>
    <source>
        <strain evidence="4">cv. Tatra</strain>
        <tissue evidence="3">Young leaves</tissue>
    </source>
</reference>
<dbReference type="SUPFAM" id="SSF53098">
    <property type="entry name" value="Ribonuclease H-like"/>
    <property type="match status" value="1"/>
</dbReference>
<dbReference type="AlphaFoldDB" id="A0A2K3KX94"/>
<dbReference type="EMBL" id="ASHM01117034">
    <property type="protein sequence ID" value="PNX70908.1"/>
    <property type="molecule type" value="Genomic_DNA"/>
</dbReference>
<gene>
    <name evidence="2" type="ORF">L195_g053248</name>
    <name evidence="3" type="ORF">L195_g057864</name>
</gene>
<dbReference type="InterPro" id="IPR053151">
    <property type="entry name" value="RNase_H-like"/>
</dbReference>
<reference evidence="3 4" key="1">
    <citation type="journal article" date="2014" name="Am. J. Bot.">
        <title>Genome assembly and annotation for red clover (Trifolium pratense; Fabaceae).</title>
        <authorList>
            <person name="Istvanek J."/>
            <person name="Jaros M."/>
            <person name="Krenek A."/>
            <person name="Repkova J."/>
        </authorList>
    </citation>
    <scope>NUCLEOTIDE SEQUENCE [LARGE SCALE GENOMIC DNA]</scope>
    <source>
        <strain evidence="4">cv. Tatra</strain>
        <tissue evidence="3">Young leaves</tissue>
    </source>
</reference>
<feature type="domain" description="RNase H type-1" evidence="1">
    <location>
        <begin position="1"/>
        <end position="104"/>
    </location>
</feature>
<dbReference type="PANTHER" id="PTHR47723">
    <property type="entry name" value="OS05G0353850 PROTEIN"/>
    <property type="match status" value="1"/>
</dbReference>
<organism evidence="3 4">
    <name type="scientific">Trifolium pratense</name>
    <name type="common">Red clover</name>
    <dbReference type="NCBI Taxonomy" id="57577"/>
    <lineage>
        <taxon>Eukaryota</taxon>
        <taxon>Viridiplantae</taxon>
        <taxon>Streptophyta</taxon>
        <taxon>Embryophyta</taxon>
        <taxon>Tracheophyta</taxon>
        <taxon>Spermatophyta</taxon>
        <taxon>Magnoliopsida</taxon>
        <taxon>eudicotyledons</taxon>
        <taxon>Gunneridae</taxon>
        <taxon>Pentapetalae</taxon>
        <taxon>rosids</taxon>
        <taxon>fabids</taxon>
        <taxon>Fabales</taxon>
        <taxon>Fabaceae</taxon>
        <taxon>Papilionoideae</taxon>
        <taxon>50 kb inversion clade</taxon>
        <taxon>NPAAA clade</taxon>
        <taxon>Hologalegina</taxon>
        <taxon>IRL clade</taxon>
        <taxon>Trifolieae</taxon>
        <taxon>Trifolium</taxon>
    </lineage>
</organism>
<evidence type="ECO:0000313" key="4">
    <source>
        <dbReference type="Proteomes" id="UP000236291"/>
    </source>
</evidence>
<name>A0A2K3KX94_TRIPR</name>
<dbReference type="InterPro" id="IPR002156">
    <property type="entry name" value="RNaseH_domain"/>
</dbReference>
<dbReference type="InterPro" id="IPR044730">
    <property type="entry name" value="RNase_H-like_dom_plant"/>
</dbReference>
<dbReference type="InterPro" id="IPR012337">
    <property type="entry name" value="RNaseH-like_sf"/>
</dbReference>
<dbReference type="InterPro" id="IPR036397">
    <property type="entry name" value="RNaseH_sf"/>
</dbReference>
<dbReference type="GO" id="GO:0003676">
    <property type="term" value="F:nucleic acid binding"/>
    <property type="evidence" value="ECO:0007669"/>
    <property type="project" value="InterPro"/>
</dbReference>
<dbReference type="Proteomes" id="UP000236291">
    <property type="component" value="Unassembled WGS sequence"/>
</dbReference>
<evidence type="ECO:0000313" key="2">
    <source>
        <dbReference type="EMBL" id="PNX62930.1"/>
    </source>
</evidence>
<dbReference type="Pfam" id="PF13456">
    <property type="entry name" value="RVT_3"/>
    <property type="match status" value="1"/>
</dbReference>